<evidence type="ECO:0000256" key="1">
    <source>
        <dbReference type="SAM" id="SignalP"/>
    </source>
</evidence>
<proteinExistence type="predicted"/>
<reference evidence="2 3" key="1">
    <citation type="submission" date="2024-07" db="EMBL/GenBank/DDBJ databases">
        <title>Marimonas sp.nov., isolated from tidal-flat sediment.</title>
        <authorList>
            <person name="Jayan J.N."/>
            <person name="Lee S.S."/>
        </authorList>
    </citation>
    <scope>NUCLEOTIDE SEQUENCE [LARGE SCALE GENOMIC DNA]</scope>
    <source>
        <strain evidence="2 3">MJW-29</strain>
    </source>
</reference>
<feature type="signal peptide" evidence="1">
    <location>
        <begin position="1"/>
        <end position="20"/>
    </location>
</feature>
<gene>
    <name evidence="2" type="ORF">AB2B41_11440</name>
</gene>
<dbReference type="Proteomes" id="UP001556098">
    <property type="component" value="Unassembled WGS sequence"/>
</dbReference>
<protein>
    <recommendedName>
        <fullName evidence="4">Porin</fullName>
    </recommendedName>
</protein>
<sequence>MKTVMKSSLALMALAGPLAAQDSEASISGRVDLGFRYYFDDGLYADQTDAGAYPFLGFGLNGSLPVGDGQIVLQFEGLTDDENDRSVLNVQKAYFTQSFDTWDLVAGVNVENWGVSAGRTLVNVLNARDQANTVGGGELIGSPMVNANFFTGYGTLSAYVVDGTVWDHFGGRASRQRGPLFTDDALTAYENERGADIALRYANNFSLGEGAVDLGFYVFKGASREAVSLLGCATTSGPVTAEVCNQITNDIRADYEADGSLLRSEQEVADYLVSNYGVPVALEGEEVLAIAPYYQDIRQVGLTTVYARGDTQFRFEGFLRDTEQESFTAGIVGGDHTFFDVGGSSGNLVLALEYHFDNRSDRQPISIYDDDLFFGFNFSANDANDTRAEFGVFHDVNTQGRLYSLEFSRRFGDRVRASIRASHVESSDATDPLTAVDGDTFVDFTLSTFF</sequence>
<evidence type="ECO:0000313" key="3">
    <source>
        <dbReference type="Proteomes" id="UP001556098"/>
    </source>
</evidence>
<organism evidence="2 3">
    <name type="scientific">Sulfitobacter sediminis</name>
    <dbReference type="NCBI Taxonomy" id="3234186"/>
    <lineage>
        <taxon>Bacteria</taxon>
        <taxon>Pseudomonadati</taxon>
        <taxon>Pseudomonadota</taxon>
        <taxon>Alphaproteobacteria</taxon>
        <taxon>Rhodobacterales</taxon>
        <taxon>Roseobacteraceae</taxon>
        <taxon>Sulfitobacter</taxon>
    </lineage>
</organism>
<dbReference type="EMBL" id="JBFNXX010000007">
    <property type="protein sequence ID" value="MEW9920223.1"/>
    <property type="molecule type" value="Genomic_DNA"/>
</dbReference>
<evidence type="ECO:0008006" key="4">
    <source>
        <dbReference type="Google" id="ProtNLM"/>
    </source>
</evidence>
<evidence type="ECO:0000313" key="2">
    <source>
        <dbReference type="EMBL" id="MEW9920223.1"/>
    </source>
</evidence>
<accession>A0ABV3RNR0</accession>
<dbReference type="RefSeq" id="WP_367877926.1">
    <property type="nucleotide sequence ID" value="NZ_JBFNXX010000007.1"/>
</dbReference>
<name>A0ABV3RNR0_9RHOB</name>
<keyword evidence="3" id="KW-1185">Reference proteome</keyword>
<comment type="caution">
    <text evidence="2">The sequence shown here is derived from an EMBL/GenBank/DDBJ whole genome shotgun (WGS) entry which is preliminary data.</text>
</comment>
<keyword evidence="1" id="KW-0732">Signal</keyword>
<feature type="chain" id="PRO_5046082975" description="Porin" evidence="1">
    <location>
        <begin position="21"/>
        <end position="450"/>
    </location>
</feature>